<dbReference type="EMBL" id="VULX01000008">
    <property type="protein sequence ID" value="MSR91184.1"/>
    <property type="molecule type" value="Genomic_DNA"/>
</dbReference>
<sequence length="332" mass="38568">MKRNKKKCNILILCLLLCSMLGGCTKKIDTRVWVNVISDMEPAYARELLDQYYSTNKDVVINIINKPALEAKNIIENKKGDYDIWLGNLYEDTVELADKGYFAEYKPKGYENLLSNYQDMNEVPKYIVIAAETSKVVANDSLKKEIKNNGLVETVINNIDDFAIMNPEKTVQGLLFLEDIYDKYGEKDSEYIYRKLKQSKKSYTLKNYESGRKVDRNLLKGAVVADYTAYYSEVDDYETHRYDVIDNPNYNFVSAAIINNNGARKRQFEAAKKFMDFLTSKEALQYVNKYKMVIINKFPLQINDETLGSGRVFTVEHKRKKYEQILKIYKKA</sequence>
<evidence type="ECO:0000256" key="1">
    <source>
        <dbReference type="ARBA" id="ARBA00022729"/>
    </source>
</evidence>
<dbReference type="PROSITE" id="PS51257">
    <property type="entry name" value="PROKAR_LIPOPROTEIN"/>
    <property type="match status" value="1"/>
</dbReference>
<feature type="signal peptide" evidence="2">
    <location>
        <begin position="1"/>
        <end position="23"/>
    </location>
</feature>
<dbReference type="Pfam" id="PF13531">
    <property type="entry name" value="SBP_bac_11"/>
    <property type="match status" value="1"/>
</dbReference>
<name>A0A7X2T134_9CLOT</name>
<comment type="caution">
    <text evidence="3">The sequence shown here is derived from an EMBL/GenBank/DDBJ whole genome shotgun (WGS) entry which is preliminary data.</text>
</comment>
<feature type="chain" id="PRO_5039664451" evidence="2">
    <location>
        <begin position="24"/>
        <end position="332"/>
    </location>
</feature>
<gene>
    <name evidence="3" type="ORF">FYJ33_07105</name>
</gene>
<evidence type="ECO:0000256" key="2">
    <source>
        <dbReference type="SAM" id="SignalP"/>
    </source>
</evidence>
<accession>A0A7X2T134</accession>
<dbReference type="RefSeq" id="WP_154531063.1">
    <property type="nucleotide sequence ID" value="NZ_VULX01000008.1"/>
</dbReference>
<dbReference type="Proteomes" id="UP000460287">
    <property type="component" value="Unassembled WGS sequence"/>
</dbReference>
<organism evidence="3 4">
    <name type="scientific">Inconstantimicrobium porci</name>
    <dbReference type="NCBI Taxonomy" id="2652291"/>
    <lineage>
        <taxon>Bacteria</taxon>
        <taxon>Bacillati</taxon>
        <taxon>Bacillota</taxon>
        <taxon>Clostridia</taxon>
        <taxon>Eubacteriales</taxon>
        <taxon>Clostridiaceae</taxon>
        <taxon>Inconstantimicrobium</taxon>
    </lineage>
</organism>
<dbReference type="SUPFAM" id="SSF53850">
    <property type="entry name" value="Periplasmic binding protein-like II"/>
    <property type="match status" value="1"/>
</dbReference>
<evidence type="ECO:0000313" key="3">
    <source>
        <dbReference type="EMBL" id="MSR91184.1"/>
    </source>
</evidence>
<dbReference type="Gene3D" id="3.40.190.10">
    <property type="entry name" value="Periplasmic binding protein-like II"/>
    <property type="match status" value="2"/>
</dbReference>
<dbReference type="PANTHER" id="PTHR30006">
    <property type="entry name" value="THIAMINE-BINDING PERIPLASMIC PROTEIN-RELATED"/>
    <property type="match status" value="1"/>
</dbReference>
<proteinExistence type="predicted"/>
<protein>
    <submittedName>
        <fullName evidence="3">Uncharacterized protein</fullName>
    </submittedName>
</protein>
<reference evidence="3 4" key="1">
    <citation type="submission" date="2019-08" db="EMBL/GenBank/DDBJ databases">
        <title>In-depth cultivation of the pig gut microbiome towards novel bacterial diversity and tailored functional studies.</title>
        <authorList>
            <person name="Wylensek D."/>
            <person name="Hitch T.C.A."/>
            <person name="Clavel T."/>
        </authorList>
    </citation>
    <scope>NUCLEOTIDE SEQUENCE [LARGE SCALE GENOMIC DNA]</scope>
    <source>
        <strain evidence="3 4">WCA-383-APC-5B</strain>
    </source>
</reference>
<keyword evidence="1 2" id="KW-0732">Signal</keyword>
<evidence type="ECO:0000313" key="4">
    <source>
        <dbReference type="Proteomes" id="UP000460287"/>
    </source>
</evidence>
<dbReference type="AlphaFoldDB" id="A0A7X2T134"/>
<keyword evidence="4" id="KW-1185">Reference proteome</keyword>